<comment type="catalytic activity">
    <reaction evidence="7 8">
        <text>L-glutamine + H2O = L-glutamate + NH4(+)</text>
        <dbReference type="Rhea" id="RHEA:15889"/>
        <dbReference type="ChEBI" id="CHEBI:15377"/>
        <dbReference type="ChEBI" id="CHEBI:28938"/>
        <dbReference type="ChEBI" id="CHEBI:29985"/>
        <dbReference type="ChEBI" id="CHEBI:58359"/>
        <dbReference type="EC" id="3.5.1.2"/>
    </reaction>
</comment>
<evidence type="ECO:0000259" key="10">
    <source>
        <dbReference type="Pfam" id="PF17959"/>
    </source>
</evidence>
<dbReference type="InterPro" id="IPR015868">
    <property type="entry name" value="Glutaminase"/>
</dbReference>
<dbReference type="Proteomes" id="UP000027604">
    <property type="component" value="Chromosome I"/>
</dbReference>
<feature type="binding site" evidence="8">
    <location>
        <position position="219"/>
    </location>
    <ligand>
        <name>substrate</name>
    </ligand>
</feature>
<dbReference type="PANTHER" id="PTHR12544:SF29">
    <property type="entry name" value="GLUTAMINASE"/>
    <property type="match status" value="1"/>
</dbReference>
<dbReference type="AlphaFoldDB" id="W0VD73"/>
<evidence type="ECO:0000313" key="11">
    <source>
        <dbReference type="EMBL" id="CDG85328.1"/>
    </source>
</evidence>
<feature type="domain" description="Glutaminase EF-hand" evidence="10">
    <location>
        <begin position="25"/>
        <end position="106"/>
    </location>
</feature>
<feature type="binding site" evidence="8">
    <location>
        <position position="368"/>
    </location>
    <ligand>
        <name>substrate</name>
    </ligand>
</feature>
<evidence type="ECO:0000256" key="3">
    <source>
        <dbReference type="ARBA" id="ARBA00012918"/>
    </source>
</evidence>
<keyword evidence="4" id="KW-0677">Repeat</keyword>
<dbReference type="SMART" id="SM00248">
    <property type="entry name" value="ANK"/>
    <property type="match status" value="2"/>
</dbReference>
<evidence type="ECO:0000256" key="4">
    <source>
        <dbReference type="ARBA" id="ARBA00022737"/>
    </source>
</evidence>
<dbReference type="STRING" id="1349767.GJA_4723"/>
<dbReference type="SUPFAM" id="SSF56601">
    <property type="entry name" value="beta-lactamase/transpeptidase-like"/>
    <property type="match status" value="1"/>
</dbReference>
<dbReference type="SUPFAM" id="SSF48403">
    <property type="entry name" value="Ankyrin repeat"/>
    <property type="match status" value="1"/>
</dbReference>
<dbReference type="PROSITE" id="PS50297">
    <property type="entry name" value="ANK_REP_REGION"/>
    <property type="match status" value="1"/>
</dbReference>
<dbReference type="Pfam" id="PF17959">
    <property type="entry name" value="EF-hand_14"/>
    <property type="match status" value="1"/>
</dbReference>
<dbReference type="HOGENOM" id="CLU_016439_1_0_4"/>
<feature type="binding site" evidence="8">
    <location>
        <position position="265"/>
    </location>
    <ligand>
        <name>substrate</name>
    </ligand>
</feature>
<dbReference type="EMBL" id="HG322949">
    <property type="protein sequence ID" value="CDG85328.1"/>
    <property type="molecule type" value="Genomic_DNA"/>
</dbReference>
<feature type="repeat" description="ANK" evidence="9">
    <location>
        <begin position="437"/>
        <end position="469"/>
    </location>
</feature>
<dbReference type="Gene3D" id="3.40.710.10">
    <property type="entry name" value="DD-peptidase/beta-lactamase superfamily"/>
    <property type="match status" value="1"/>
</dbReference>
<dbReference type="GO" id="GO:0004359">
    <property type="term" value="F:glutaminase activity"/>
    <property type="evidence" value="ECO:0007669"/>
    <property type="project" value="UniProtKB-UniRule"/>
</dbReference>
<keyword evidence="12" id="KW-1185">Reference proteome</keyword>
<dbReference type="PROSITE" id="PS50088">
    <property type="entry name" value="ANK_REPEAT"/>
    <property type="match status" value="2"/>
</dbReference>
<feature type="binding site" evidence="8">
    <location>
        <position position="170"/>
    </location>
    <ligand>
        <name>substrate</name>
    </ligand>
</feature>
<dbReference type="Gene3D" id="1.10.238.210">
    <property type="match status" value="1"/>
</dbReference>
<dbReference type="Pfam" id="PF12796">
    <property type="entry name" value="Ank_2"/>
    <property type="match status" value="1"/>
</dbReference>
<evidence type="ECO:0000256" key="5">
    <source>
        <dbReference type="ARBA" id="ARBA00022801"/>
    </source>
</evidence>
<evidence type="ECO:0000256" key="6">
    <source>
        <dbReference type="ARBA" id="ARBA00023043"/>
    </source>
</evidence>
<dbReference type="HAMAP" id="MF_00313">
    <property type="entry name" value="Glutaminase"/>
    <property type="match status" value="1"/>
</dbReference>
<evidence type="ECO:0000256" key="2">
    <source>
        <dbReference type="ARBA" id="ARBA00011881"/>
    </source>
</evidence>
<dbReference type="GO" id="GO:0006543">
    <property type="term" value="P:L-glutamine catabolic process"/>
    <property type="evidence" value="ECO:0007669"/>
    <property type="project" value="TreeGrafter"/>
</dbReference>
<dbReference type="InterPro" id="IPR012338">
    <property type="entry name" value="Beta-lactam/transpept-like"/>
</dbReference>
<evidence type="ECO:0000256" key="7">
    <source>
        <dbReference type="ARBA" id="ARBA00049534"/>
    </source>
</evidence>
<keyword evidence="6 9" id="KW-0040">ANK repeat</keyword>
<evidence type="ECO:0000256" key="1">
    <source>
        <dbReference type="ARBA" id="ARBA00011076"/>
    </source>
</evidence>
<gene>
    <name evidence="8" type="primary">glsA</name>
    <name evidence="11" type="ORF">GJA_4723</name>
</gene>
<dbReference type="KEGG" id="jag:GJA_4723"/>
<dbReference type="GO" id="GO:0006537">
    <property type="term" value="P:glutamate biosynthetic process"/>
    <property type="evidence" value="ECO:0007669"/>
    <property type="project" value="TreeGrafter"/>
</dbReference>
<dbReference type="eggNOG" id="COG0666">
    <property type="taxonomic scope" value="Bacteria"/>
</dbReference>
<reference evidence="11 12" key="1">
    <citation type="journal article" date="2015" name="Genome Announc.">
        <title>Genome Sequence of Mushroom Soft-Rot Pathogen Janthinobacterium agaricidamnosum.</title>
        <authorList>
            <person name="Graupner K."/>
            <person name="Lackner G."/>
            <person name="Hertweck C."/>
        </authorList>
    </citation>
    <scope>NUCLEOTIDE SEQUENCE [LARGE SCALE GENOMIC DNA]</scope>
    <source>
        <strain evidence="12">NBRC 102515 / DSM 9628</strain>
    </source>
</reference>
<dbReference type="PATRIC" id="fig|1349767.4.peg.1351"/>
<name>W0VD73_9BURK</name>
<dbReference type="PANTHER" id="PTHR12544">
    <property type="entry name" value="GLUTAMINASE"/>
    <property type="match status" value="1"/>
</dbReference>
<dbReference type="InterPro" id="IPR041541">
    <property type="entry name" value="Glutaminase_EF-hand"/>
</dbReference>
<feature type="binding site" evidence="8">
    <location>
        <position position="350"/>
    </location>
    <ligand>
        <name>substrate</name>
    </ligand>
</feature>
<dbReference type="eggNOG" id="COG2066">
    <property type="taxonomic scope" value="Bacteria"/>
</dbReference>
<evidence type="ECO:0000256" key="8">
    <source>
        <dbReference type="HAMAP-Rule" id="MF_00313"/>
    </source>
</evidence>
<dbReference type="InterPro" id="IPR036770">
    <property type="entry name" value="Ankyrin_rpt-contain_sf"/>
</dbReference>
<protein>
    <recommendedName>
        <fullName evidence="3 8">Glutaminase</fullName>
        <ecNumber evidence="3 8">3.5.1.2</ecNumber>
    </recommendedName>
</protein>
<dbReference type="NCBIfam" id="TIGR03814">
    <property type="entry name" value="Gln_ase"/>
    <property type="match status" value="1"/>
</dbReference>
<comment type="subunit">
    <text evidence="2 8">Homotetramer.</text>
</comment>
<keyword evidence="8" id="KW-0007">Acetylation</keyword>
<dbReference type="Pfam" id="PF04960">
    <property type="entry name" value="Glutaminase"/>
    <property type="match status" value="1"/>
</dbReference>
<dbReference type="Gene3D" id="1.25.40.20">
    <property type="entry name" value="Ankyrin repeat-containing domain"/>
    <property type="match status" value="1"/>
</dbReference>
<dbReference type="EC" id="3.5.1.2" evidence="3 8"/>
<keyword evidence="5 8" id="KW-0378">Hydrolase</keyword>
<dbReference type="FunFam" id="3.40.710.10:FF:000005">
    <property type="entry name" value="Glutaminase"/>
    <property type="match status" value="1"/>
</dbReference>
<dbReference type="InterPro" id="IPR002110">
    <property type="entry name" value="Ankyrin_rpt"/>
</dbReference>
<proteinExistence type="inferred from homology"/>
<feature type="binding site" evidence="8">
    <location>
        <position position="272"/>
    </location>
    <ligand>
        <name>substrate</name>
    </ligand>
</feature>
<dbReference type="RefSeq" id="WP_051781238.1">
    <property type="nucleotide sequence ID" value="NZ_BCTH01000064.1"/>
</dbReference>
<dbReference type="OrthoDB" id="9788822at2"/>
<accession>W0VD73</accession>
<comment type="similarity">
    <text evidence="1 8">Belongs to the glutaminase family.</text>
</comment>
<organism evidence="11 12">
    <name type="scientific">Janthinobacterium agaricidamnosum NBRC 102515 = DSM 9628</name>
    <dbReference type="NCBI Taxonomy" id="1349767"/>
    <lineage>
        <taxon>Bacteria</taxon>
        <taxon>Pseudomonadati</taxon>
        <taxon>Pseudomonadota</taxon>
        <taxon>Betaproteobacteria</taxon>
        <taxon>Burkholderiales</taxon>
        <taxon>Oxalobacteraceae</taxon>
        <taxon>Janthinobacterium</taxon>
    </lineage>
</organism>
<feature type="binding site" evidence="8">
    <location>
        <position position="298"/>
    </location>
    <ligand>
        <name>substrate</name>
    </ligand>
</feature>
<evidence type="ECO:0000313" key="12">
    <source>
        <dbReference type="Proteomes" id="UP000027604"/>
    </source>
</evidence>
<feature type="repeat" description="ANK" evidence="9">
    <location>
        <begin position="470"/>
        <end position="502"/>
    </location>
</feature>
<sequence length="526" mass="57330">MKKTDHHPAPPGPASKDAGAALNSIEAILFNSLDMSKKDLISKNTLIEHLHQAGIEKDDPRIAQLMRRLNDALDNRPEIDLAYFVELTQSCSVLLQKALQGRLAIPDFAAFCARLAEIFDTVKNNHGGQVASYIPQLAKVPAEKFGVAICSVDGQRFSLGDAKEHFSIQSISKTVGYCLALEEFGEEVVHRHVGREASGSGFNAITLDAQGRPHNPMINAGAIMACSLIKPQAKPAERFDYVLSMWERLAGHIKPIFNNAVYLSEKQTADRNFALAYFMSEKKKFPLNTNLLETLDLYFQCCSIEMTCDAMSLLAGTLAKGGVHPLTGERIFQPNTVKNCLSLMNSCGMYDFSGEFAFTIGLPAKSGVGGGLMVVIPKVMGICIWSPALDQNGNSVRGIDFCRELVRSFNFHNYDSLVVSDTTKTDPRKKPLQAKLDGVVALCWAASQGDVSEMRQLLAAGVNLNDADYDGRTPLHLASSEGHVKAVEFLIRHGALTDARDRWGNRPVDDAARGKYGAIEALLAAA</sequence>
<evidence type="ECO:0000256" key="9">
    <source>
        <dbReference type="PROSITE-ProRule" id="PRU00023"/>
    </source>
</evidence>